<evidence type="ECO:0000313" key="1">
    <source>
        <dbReference type="EMBL" id="SMX37328.1"/>
    </source>
</evidence>
<gene>
    <name evidence="1" type="ORF">OCA8868_01395</name>
</gene>
<dbReference type="RefSeq" id="WP_143849558.1">
    <property type="nucleotide sequence ID" value="NZ_FXYD01000002.1"/>
</dbReference>
<keyword evidence="2" id="KW-1185">Reference proteome</keyword>
<dbReference type="EMBL" id="FXYD01000002">
    <property type="protein sequence ID" value="SMX37328.1"/>
    <property type="molecule type" value="Genomic_DNA"/>
</dbReference>
<organism evidence="1 2">
    <name type="scientific">Octadecabacter ascidiaceicola</name>
    <dbReference type="NCBI Taxonomy" id="1655543"/>
    <lineage>
        <taxon>Bacteria</taxon>
        <taxon>Pseudomonadati</taxon>
        <taxon>Pseudomonadota</taxon>
        <taxon>Alphaproteobacteria</taxon>
        <taxon>Rhodobacterales</taxon>
        <taxon>Roseobacteraceae</taxon>
        <taxon>Octadecabacter</taxon>
    </lineage>
</organism>
<sequence length="192" mass="20655">MKLMRSFLGPHDPVSLALVAAELAVNVGPWKQAAVLGIGGLNAVGFDRASETMLVTSVNGQSVIDGATGEILYRNRDEDGLDASALKGTRLDHPADERFDMAGLYGGGLRTMTDDGWSVERIGSYCVLHPAGASVHFLDAKWAEYNKDASFHLVDRSGEEIRAHGFSWTGRTLICATPSTLSIWNRPAPLTL</sequence>
<dbReference type="OrthoDB" id="7863784at2"/>
<evidence type="ECO:0000313" key="2">
    <source>
        <dbReference type="Proteomes" id="UP000203464"/>
    </source>
</evidence>
<name>A0A238K339_9RHOB</name>
<dbReference type="AlphaFoldDB" id="A0A238K339"/>
<dbReference type="Proteomes" id="UP000203464">
    <property type="component" value="Unassembled WGS sequence"/>
</dbReference>
<reference evidence="2" key="1">
    <citation type="submission" date="2017-05" db="EMBL/GenBank/DDBJ databases">
        <authorList>
            <person name="Rodrigo-Torres L."/>
            <person name="Arahal R. D."/>
            <person name="Lucena T."/>
        </authorList>
    </citation>
    <scope>NUCLEOTIDE SEQUENCE [LARGE SCALE GENOMIC DNA]</scope>
    <source>
        <strain evidence="2">CECT 8868</strain>
    </source>
</reference>
<accession>A0A238K339</accession>
<protein>
    <submittedName>
        <fullName evidence="1">Uncharacterized protein</fullName>
    </submittedName>
</protein>
<proteinExistence type="predicted"/>